<organism evidence="1 2">
    <name type="scientific">Xenopus laevis</name>
    <name type="common">African clawed frog</name>
    <dbReference type="NCBI Taxonomy" id="8355"/>
    <lineage>
        <taxon>Eukaryota</taxon>
        <taxon>Metazoa</taxon>
        <taxon>Chordata</taxon>
        <taxon>Craniata</taxon>
        <taxon>Vertebrata</taxon>
        <taxon>Euteleostomi</taxon>
        <taxon>Amphibia</taxon>
        <taxon>Batrachia</taxon>
        <taxon>Anura</taxon>
        <taxon>Pipoidea</taxon>
        <taxon>Pipidae</taxon>
        <taxon>Xenopodinae</taxon>
        <taxon>Xenopus</taxon>
        <taxon>Xenopus</taxon>
    </lineage>
</organism>
<accession>A0A974HD27</accession>
<evidence type="ECO:0000313" key="1">
    <source>
        <dbReference type="EMBL" id="OCT73490.1"/>
    </source>
</evidence>
<gene>
    <name evidence="1" type="ORF">XELAEV_18036467mg</name>
</gene>
<evidence type="ECO:0000313" key="2">
    <source>
        <dbReference type="Proteomes" id="UP000694892"/>
    </source>
</evidence>
<name>A0A974HD27_XENLA</name>
<dbReference type="Proteomes" id="UP000694892">
    <property type="component" value="Chromosome 7L"/>
</dbReference>
<reference evidence="2" key="1">
    <citation type="journal article" date="2016" name="Nature">
        <title>Genome evolution in the allotetraploid frog Xenopus laevis.</title>
        <authorList>
            <person name="Session A.M."/>
            <person name="Uno Y."/>
            <person name="Kwon T."/>
            <person name="Chapman J.A."/>
            <person name="Toyoda A."/>
            <person name="Takahashi S."/>
            <person name="Fukui A."/>
            <person name="Hikosaka A."/>
            <person name="Suzuki A."/>
            <person name="Kondo M."/>
            <person name="van Heeringen S.J."/>
            <person name="Quigley I."/>
            <person name="Heinz S."/>
            <person name="Ogino H."/>
            <person name="Ochi H."/>
            <person name="Hellsten U."/>
            <person name="Lyons J.B."/>
            <person name="Simakov O."/>
            <person name="Putnam N."/>
            <person name="Stites J."/>
            <person name="Kuroki Y."/>
            <person name="Tanaka T."/>
            <person name="Michiue T."/>
            <person name="Watanabe M."/>
            <person name="Bogdanovic O."/>
            <person name="Lister R."/>
            <person name="Georgiou G."/>
            <person name="Paranjpe S.S."/>
            <person name="van Kruijsbergen I."/>
            <person name="Shu S."/>
            <person name="Carlson J."/>
            <person name="Kinoshita T."/>
            <person name="Ohta Y."/>
            <person name="Mawaribuchi S."/>
            <person name="Jenkins J."/>
            <person name="Grimwood J."/>
            <person name="Schmutz J."/>
            <person name="Mitros T."/>
            <person name="Mozaffari S.V."/>
            <person name="Suzuki Y."/>
            <person name="Haramoto Y."/>
            <person name="Yamamoto T.S."/>
            <person name="Takagi C."/>
            <person name="Heald R."/>
            <person name="Miller K."/>
            <person name="Haudenschild C."/>
            <person name="Kitzman J."/>
            <person name="Nakayama T."/>
            <person name="Izutsu Y."/>
            <person name="Robert J."/>
            <person name="Fortriede J."/>
            <person name="Burns K."/>
            <person name="Lotay V."/>
            <person name="Karimi K."/>
            <person name="Yasuoka Y."/>
            <person name="Dichmann D.S."/>
            <person name="Flajnik M.F."/>
            <person name="Houston D.W."/>
            <person name="Shendure J."/>
            <person name="DuPasquier L."/>
            <person name="Vize P.D."/>
            <person name="Zorn A.M."/>
            <person name="Ito M."/>
            <person name="Marcotte E.M."/>
            <person name="Wallingford J.B."/>
            <person name="Ito Y."/>
            <person name="Asashima M."/>
            <person name="Ueno N."/>
            <person name="Matsuda Y."/>
            <person name="Veenstra G.J."/>
            <person name="Fujiyama A."/>
            <person name="Harland R.M."/>
            <person name="Taira M."/>
            <person name="Rokhsar D.S."/>
        </authorList>
    </citation>
    <scope>NUCLEOTIDE SEQUENCE [LARGE SCALE GENOMIC DNA]</scope>
    <source>
        <strain evidence="2">J</strain>
    </source>
</reference>
<proteinExistence type="predicted"/>
<dbReference type="AlphaFoldDB" id="A0A974HD27"/>
<dbReference type="EMBL" id="CM004478">
    <property type="protein sequence ID" value="OCT73490.1"/>
    <property type="molecule type" value="Genomic_DNA"/>
</dbReference>
<sequence>MLYTEPRPASPYWLSSLSHTTIVFAPEWIVPFPDMGEGGGEKGIRTCVLQGWGKGNTPVSTDKTKRWKE</sequence>
<protein>
    <submittedName>
        <fullName evidence="1">Uncharacterized protein</fullName>
    </submittedName>
</protein>